<keyword evidence="2" id="KW-1185">Reference proteome</keyword>
<dbReference type="OrthoDB" id="2932645at2759"/>
<gene>
    <name evidence="1" type="ORF">FA13DRAFT_1805743</name>
</gene>
<dbReference type="AlphaFoldDB" id="A0A4Y7RXZ8"/>
<comment type="caution">
    <text evidence="1">The sequence shown here is derived from an EMBL/GenBank/DDBJ whole genome shotgun (WGS) entry which is preliminary data.</text>
</comment>
<dbReference type="EMBL" id="QPFP01000414">
    <property type="protein sequence ID" value="TEB13599.1"/>
    <property type="molecule type" value="Genomic_DNA"/>
</dbReference>
<organism evidence="1 2">
    <name type="scientific">Coprinellus micaceus</name>
    <name type="common">Glistening ink-cap mushroom</name>
    <name type="synonym">Coprinus micaceus</name>
    <dbReference type="NCBI Taxonomy" id="71717"/>
    <lineage>
        <taxon>Eukaryota</taxon>
        <taxon>Fungi</taxon>
        <taxon>Dikarya</taxon>
        <taxon>Basidiomycota</taxon>
        <taxon>Agaricomycotina</taxon>
        <taxon>Agaricomycetes</taxon>
        <taxon>Agaricomycetidae</taxon>
        <taxon>Agaricales</taxon>
        <taxon>Agaricineae</taxon>
        <taxon>Psathyrellaceae</taxon>
        <taxon>Coprinellus</taxon>
    </lineage>
</organism>
<accession>A0A4Y7RXZ8</accession>
<protein>
    <submittedName>
        <fullName evidence="1">Uncharacterized protein</fullName>
    </submittedName>
</protein>
<evidence type="ECO:0000313" key="2">
    <source>
        <dbReference type="Proteomes" id="UP000298030"/>
    </source>
</evidence>
<name>A0A4Y7RXZ8_COPMI</name>
<dbReference type="Proteomes" id="UP000298030">
    <property type="component" value="Unassembled WGS sequence"/>
</dbReference>
<reference evidence="1 2" key="1">
    <citation type="journal article" date="2019" name="Nat. Ecol. Evol.">
        <title>Megaphylogeny resolves global patterns of mushroom evolution.</title>
        <authorList>
            <person name="Varga T."/>
            <person name="Krizsan K."/>
            <person name="Foldi C."/>
            <person name="Dima B."/>
            <person name="Sanchez-Garcia M."/>
            <person name="Sanchez-Ramirez S."/>
            <person name="Szollosi G.J."/>
            <person name="Szarkandi J.G."/>
            <person name="Papp V."/>
            <person name="Albert L."/>
            <person name="Andreopoulos W."/>
            <person name="Angelini C."/>
            <person name="Antonin V."/>
            <person name="Barry K.W."/>
            <person name="Bougher N.L."/>
            <person name="Buchanan P."/>
            <person name="Buyck B."/>
            <person name="Bense V."/>
            <person name="Catcheside P."/>
            <person name="Chovatia M."/>
            <person name="Cooper J."/>
            <person name="Damon W."/>
            <person name="Desjardin D."/>
            <person name="Finy P."/>
            <person name="Geml J."/>
            <person name="Haridas S."/>
            <person name="Hughes K."/>
            <person name="Justo A."/>
            <person name="Karasinski D."/>
            <person name="Kautmanova I."/>
            <person name="Kiss B."/>
            <person name="Kocsube S."/>
            <person name="Kotiranta H."/>
            <person name="LaButti K.M."/>
            <person name="Lechner B.E."/>
            <person name="Liimatainen K."/>
            <person name="Lipzen A."/>
            <person name="Lukacs Z."/>
            <person name="Mihaltcheva S."/>
            <person name="Morgado L.N."/>
            <person name="Niskanen T."/>
            <person name="Noordeloos M.E."/>
            <person name="Ohm R.A."/>
            <person name="Ortiz-Santana B."/>
            <person name="Ovrebo C."/>
            <person name="Racz N."/>
            <person name="Riley R."/>
            <person name="Savchenko A."/>
            <person name="Shiryaev A."/>
            <person name="Soop K."/>
            <person name="Spirin V."/>
            <person name="Szebenyi C."/>
            <person name="Tomsovsky M."/>
            <person name="Tulloss R.E."/>
            <person name="Uehling J."/>
            <person name="Grigoriev I.V."/>
            <person name="Vagvolgyi C."/>
            <person name="Papp T."/>
            <person name="Martin F.M."/>
            <person name="Miettinen O."/>
            <person name="Hibbett D.S."/>
            <person name="Nagy L.G."/>
        </authorList>
    </citation>
    <scope>NUCLEOTIDE SEQUENCE [LARGE SCALE GENOMIC DNA]</scope>
    <source>
        <strain evidence="1 2">FP101781</strain>
    </source>
</reference>
<sequence>MAHASEIDPNISNSDLLNFLPITQGVCQPEIQLNKKSEDLIYLAEYGEAHAQSFSKPTLEHIHGKTNHEEILQINEMVIEGPTSHVRLLVSLAKRGVLDERLVLEVEIKRCLLVSLQILAKRREKGNARFRDDKDFNEARFEYWSAEKLAAALVDFDEVTKGKYSRVVQGARKELVLNLGNSAEMSMGLQYFDRALVFAAKAVQIAGTCSGLDEVDQKVALKDRFHQRSLAIQRNAALIGHDKFEKIALGAGVVKALFQIAKNGKMHMEGVFTSYFAAEGLWNLIVIGTQRSDESWTKQFIEEHDVVDWCLKAASSAFFVCQRTIGVMGLSLLVTQCFLYEFLTTEKMSEMMKTLSQCILSSPKLWIDQMRDPATTWQSLYCFGTIGTPTAKAGRYAPRYYALFQGHAAWTIVNLVGRYPVPEQSFYNDLIRQDPQLLDLLLECAGVKREAWYPQLEVDARTAEALIFMLSIPAEVVPGLEVQVDDRVIQARLEQRWRCLMEGVGLLMARPL</sequence>
<proteinExistence type="predicted"/>
<evidence type="ECO:0000313" key="1">
    <source>
        <dbReference type="EMBL" id="TEB13599.1"/>
    </source>
</evidence>